<keyword evidence="9" id="KW-1185">Reference proteome</keyword>
<keyword evidence="5 6" id="KW-0472">Membrane</keyword>
<accession>A0A918THE1</accession>
<dbReference type="PANTHER" id="PTHR40077">
    <property type="entry name" value="MEMBRANE PROTEIN-RELATED"/>
    <property type="match status" value="1"/>
</dbReference>
<comment type="subcellular location">
    <subcellularLocation>
        <location evidence="1">Cell membrane</location>
        <topology evidence="1">Multi-pass membrane protein</topology>
    </subcellularLocation>
</comment>
<organism evidence="8 9">
    <name type="scientific">Roseibacillus persicicus</name>
    <dbReference type="NCBI Taxonomy" id="454148"/>
    <lineage>
        <taxon>Bacteria</taxon>
        <taxon>Pseudomonadati</taxon>
        <taxon>Verrucomicrobiota</taxon>
        <taxon>Verrucomicrobiia</taxon>
        <taxon>Verrucomicrobiales</taxon>
        <taxon>Verrucomicrobiaceae</taxon>
        <taxon>Roseibacillus</taxon>
    </lineage>
</organism>
<evidence type="ECO:0000256" key="1">
    <source>
        <dbReference type="ARBA" id="ARBA00004651"/>
    </source>
</evidence>
<dbReference type="EMBL" id="BMXI01000004">
    <property type="protein sequence ID" value="GHC47636.1"/>
    <property type="molecule type" value="Genomic_DNA"/>
</dbReference>
<feature type="transmembrane region" description="Helical" evidence="6">
    <location>
        <begin position="42"/>
        <end position="62"/>
    </location>
</feature>
<evidence type="ECO:0000256" key="4">
    <source>
        <dbReference type="ARBA" id="ARBA00022989"/>
    </source>
</evidence>
<proteinExistence type="predicted"/>
<dbReference type="Proteomes" id="UP000644507">
    <property type="component" value="Unassembled WGS sequence"/>
</dbReference>
<evidence type="ECO:0000256" key="5">
    <source>
        <dbReference type="ARBA" id="ARBA00023136"/>
    </source>
</evidence>
<protein>
    <recommendedName>
        <fullName evidence="7">DUF3817 domain-containing protein</fullName>
    </recommendedName>
</protein>
<dbReference type="AlphaFoldDB" id="A0A918THE1"/>
<reference evidence="8" key="1">
    <citation type="journal article" date="2014" name="Int. J. Syst. Evol. Microbiol.">
        <title>Complete genome sequence of Corynebacterium casei LMG S-19264T (=DSM 44701T), isolated from a smear-ripened cheese.</title>
        <authorList>
            <consortium name="US DOE Joint Genome Institute (JGI-PGF)"/>
            <person name="Walter F."/>
            <person name="Albersmeier A."/>
            <person name="Kalinowski J."/>
            <person name="Ruckert C."/>
        </authorList>
    </citation>
    <scope>NUCLEOTIDE SEQUENCE</scope>
    <source>
        <strain evidence="8">KCTC 12988</strain>
    </source>
</reference>
<name>A0A918THE1_9BACT</name>
<dbReference type="PANTHER" id="PTHR40077:SF1">
    <property type="entry name" value="MEMBRANE PROTEIN"/>
    <property type="match status" value="1"/>
</dbReference>
<evidence type="ECO:0000313" key="8">
    <source>
        <dbReference type="EMBL" id="GHC47636.1"/>
    </source>
</evidence>
<feature type="transmembrane region" description="Helical" evidence="6">
    <location>
        <begin position="69"/>
        <end position="88"/>
    </location>
</feature>
<sequence length="100" mass="11113">MSARSSIQALRIVALIEGLSWLVLIGAMIYRGFTGHHEPVSWAGRAHGGLFCLFGLLLLIAWMENRWSFFFSMVIGLSSLVPLGFLFADPKLHAKLKEVP</sequence>
<keyword evidence="3 6" id="KW-0812">Transmembrane</keyword>
<evidence type="ECO:0000259" key="7">
    <source>
        <dbReference type="Pfam" id="PF12823"/>
    </source>
</evidence>
<dbReference type="InterPro" id="IPR023845">
    <property type="entry name" value="DUF3817_TM"/>
</dbReference>
<comment type="caution">
    <text evidence="8">The sequence shown here is derived from an EMBL/GenBank/DDBJ whole genome shotgun (WGS) entry which is preliminary data.</text>
</comment>
<dbReference type="NCBIfam" id="TIGR03954">
    <property type="entry name" value="integ_memb_HG"/>
    <property type="match status" value="1"/>
</dbReference>
<dbReference type="Pfam" id="PF12823">
    <property type="entry name" value="DUF3817"/>
    <property type="match status" value="1"/>
</dbReference>
<evidence type="ECO:0000256" key="6">
    <source>
        <dbReference type="SAM" id="Phobius"/>
    </source>
</evidence>
<feature type="transmembrane region" description="Helical" evidence="6">
    <location>
        <begin position="12"/>
        <end position="30"/>
    </location>
</feature>
<keyword evidence="4 6" id="KW-1133">Transmembrane helix</keyword>
<keyword evidence="2" id="KW-1003">Cell membrane</keyword>
<reference evidence="8" key="2">
    <citation type="submission" date="2020-09" db="EMBL/GenBank/DDBJ databases">
        <authorList>
            <person name="Sun Q."/>
            <person name="Kim S."/>
        </authorList>
    </citation>
    <scope>NUCLEOTIDE SEQUENCE</scope>
    <source>
        <strain evidence="8">KCTC 12988</strain>
    </source>
</reference>
<dbReference type="GO" id="GO:0005886">
    <property type="term" value="C:plasma membrane"/>
    <property type="evidence" value="ECO:0007669"/>
    <property type="project" value="UniProtKB-SubCell"/>
</dbReference>
<dbReference type="RefSeq" id="WP_189568246.1">
    <property type="nucleotide sequence ID" value="NZ_BMXI01000004.1"/>
</dbReference>
<evidence type="ECO:0000313" key="9">
    <source>
        <dbReference type="Proteomes" id="UP000644507"/>
    </source>
</evidence>
<feature type="domain" description="DUF3817" evidence="7">
    <location>
        <begin position="8"/>
        <end position="92"/>
    </location>
</feature>
<gene>
    <name evidence="8" type="ORF">GCM10007100_11750</name>
</gene>
<evidence type="ECO:0000256" key="3">
    <source>
        <dbReference type="ARBA" id="ARBA00022692"/>
    </source>
</evidence>
<evidence type="ECO:0000256" key="2">
    <source>
        <dbReference type="ARBA" id="ARBA00022475"/>
    </source>
</evidence>